<evidence type="ECO:0000259" key="2">
    <source>
        <dbReference type="Pfam" id="PF00808"/>
    </source>
</evidence>
<sequence length="512" mass="55242">MHHGNISSWHPPITTSVSANANTYSYDTENEDEEIDQLASDSDEVDELQAGEPATVTSTKTRSKPSSERVPGKSLIPYSRIENILESDGGSGHMSKEAMFVLSIATEEFIKRLAESGRRQANVARRATINYRDIGQYMPDFRVNLSSLFTSFCNATSPRIQLSQRSEYLSDSVVLADFSFARRISSPSDTIPEPMTLSHALSLREAKVKEIIETNPATSTPVTKPANTATPIPSIATLRPSPPVTTISETSSSAPARAKGKGRQSNASSKANGTAATNTGTGGTKRTRERKARQNATQAQTQNNGIVGVDDPQKNDQQSHSSNKASARENTTTTGETTRRRSSRANRDTTGGSGNASTPALTTAPATTHVNGVHRSIGPNGLGLHESPPRNSSHSSSYPHSYSADSWEGHRQDHHPTSPSHPYPYPDDHPSRNQHSHSPPAYHHGRETVLWGPGVQPPSGQAPSQRPHTHFTGPASGYLDDPSHRLLFDGRGGGMTGNPGRTIYSQQRAPNR</sequence>
<feature type="compositionally biased region" description="Polar residues" evidence="1">
    <location>
        <begin position="244"/>
        <end position="254"/>
    </location>
</feature>
<reference evidence="3" key="1">
    <citation type="submission" date="2022-07" db="EMBL/GenBank/DDBJ databases">
        <title>Genome Sequence of Physisporinus lineatus.</title>
        <authorList>
            <person name="Buettner E."/>
        </authorList>
    </citation>
    <scope>NUCLEOTIDE SEQUENCE</scope>
    <source>
        <strain evidence="3">VT162</strain>
    </source>
</reference>
<organism evidence="3 4">
    <name type="scientific">Meripilus lineatus</name>
    <dbReference type="NCBI Taxonomy" id="2056292"/>
    <lineage>
        <taxon>Eukaryota</taxon>
        <taxon>Fungi</taxon>
        <taxon>Dikarya</taxon>
        <taxon>Basidiomycota</taxon>
        <taxon>Agaricomycotina</taxon>
        <taxon>Agaricomycetes</taxon>
        <taxon>Polyporales</taxon>
        <taxon>Meripilaceae</taxon>
        <taxon>Meripilus</taxon>
    </lineage>
</organism>
<protein>
    <recommendedName>
        <fullName evidence="2">Transcription factor CBF/NF-Y/archaeal histone domain-containing protein</fullName>
    </recommendedName>
</protein>
<evidence type="ECO:0000313" key="4">
    <source>
        <dbReference type="Proteomes" id="UP001212997"/>
    </source>
</evidence>
<dbReference type="Pfam" id="PF00808">
    <property type="entry name" value="CBFD_NFYB_HMF"/>
    <property type="match status" value="1"/>
</dbReference>
<feature type="region of interest" description="Disordered" evidence="1">
    <location>
        <begin position="1"/>
        <end position="73"/>
    </location>
</feature>
<dbReference type="InterPro" id="IPR009072">
    <property type="entry name" value="Histone-fold"/>
</dbReference>
<comment type="caution">
    <text evidence="3">The sequence shown here is derived from an EMBL/GenBank/DDBJ whole genome shotgun (WGS) entry which is preliminary data.</text>
</comment>
<proteinExistence type="predicted"/>
<dbReference type="Proteomes" id="UP001212997">
    <property type="component" value="Unassembled WGS sequence"/>
</dbReference>
<accession>A0AAD5V5M9</accession>
<dbReference type="Gene3D" id="1.10.20.10">
    <property type="entry name" value="Histone, subunit A"/>
    <property type="match status" value="1"/>
</dbReference>
<feature type="compositionally biased region" description="Acidic residues" evidence="1">
    <location>
        <begin position="28"/>
        <end position="49"/>
    </location>
</feature>
<evidence type="ECO:0000256" key="1">
    <source>
        <dbReference type="SAM" id="MobiDB-lite"/>
    </source>
</evidence>
<feature type="compositionally biased region" description="Low complexity" evidence="1">
    <location>
        <begin position="356"/>
        <end position="368"/>
    </location>
</feature>
<feature type="compositionally biased region" description="Polar residues" evidence="1">
    <location>
        <begin position="315"/>
        <end position="325"/>
    </location>
</feature>
<feature type="domain" description="Transcription factor CBF/NF-Y/archaeal histone" evidence="2">
    <location>
        <begin position="76"/>
        <end position="136"/>
    </location>
</feature>
<name>A0AAD5V5M9_9APHY</name>
<dbReference type="AlphaFoldDB" id="A0AAD5V5M9"/>
<dbReference type="GO" id="GO:0046982">
    <property type="term" value="F:protein heterodimerization activity"/>
    <property type="evidence" value="ECO:0007669"/>
    <property type="project" value="InterPro"/>
</dbReference>
<gene>
    <name evidence="3" type="ORF">NLI96_g4074</name>
</gene>
<evidence type="ECO:0000313" key="3">
    <source>
        <dbReference type="EMBL" id="KAJ3486663.1"/>
    </source>
</evidence>
<feature type="compositionally biased region" description="Low complexity" evidence="1">
    <location>
        <begin position="389"/>
        <end position="403"/>
    </location>
</feature>
<feature type="compositionally biased region" description="Low complexity" evidence="1">
    <location>
        <begin position="265"/>
        <end position="279"/>
    </location>
</feature>
<feature type="compositionally biased region" description="Low complexity" evidence="1">
    <location>
        <begin position="294"/>
        <end position="304"/>
    </location>
</feature>
<feature type="compositionally biased region" description="Polar residues" evidence="1">
    <location>
        <begin position="1"/>
        <end position="27"/>
    </location>
</feature>
<feature type="compositionally biased region" description="Polar residues" evidence="1">
    <location>
        <begin position="503"/>
        <end position="512"/>
    </location>
</feature>
<feature type="region of interest" description="Disordered" evidence="1">
    <location>
        <begin position="214"/>
        <end position="512"/>
    </location>
</feature>
<dbReference type="EMBL" id="JANAWD010000114">
    <property type="protein sequence ID" value="KAJ3486663.1"/>
    <property type="molecule type" value="Genomic_DNA"/>
</dbReference>
<feature type="compositionally biased region" description="Polar residues" evidence="1">
    <location>
        <begin position="215"/>
        <end position="231"/>
    </location>
</feature>
<keyword evidence="4" id="KW-1185">Reference proteome</keyword>
<feature type="compositionally biased region" description="Basic and acidic residues" evidence="1">
    <location>
        <begin position="407"/>
        <end position="416"/>
    </location>
</feature>
<dbReference type="SUPFAM" id="SSF47113">
    <property type="entry name" value="Histone-fold"/>
    <property type="match status" value="1"/>
</dbReference>
<dbReference type="InterPro" id="IPR003958">
    <property type="entry name" value="CBFA_NFYB_domain"/>
</dbReference>